<comment type="caution">
    <text evidence="1">The sequence shown here is derived from an EMBL/GenBank/DDBJ whole genome shotgun (WGS) entry which is preliminary data.</text>
</comment>
<name>A0A4S8SX90_AURPU</name>
<evidence type="ECO:0000313" key="2">
    <source>
        <dbReference type="Proteomes" id="UP000304951"/>
    </source>
</evidence>
<proteinExistence type="predicted"/>
<protein>
    <submittedName>
        <fullName evidence="1">Uncharacterized protein</fullName>
    </submittedName>
</protein>
<organism evidence="1 2">
    <name type="scientific">Aureobasidium pullulans</name>
    <name type="common">Black yeast</name>
    <name type="synonym">Pullularia pullulans</name>
    <dbReference type="NCBI Taxonomy" id="5580"/>
    <lineage>
        <taxon>Eukaryota</taxon>
        <taxon>Fungi</taxon>
        <taxon>Dikarya</taxon>
        <taxon>Ascomycota</taxon>
        <taxon>Pezizomycotina</taxon>
        <taxon>Dothideomycetes</taxon>
        <taxon>Dothideomycetidae</taxon>
        <taxon>Dothideales</taxon>
        <taxon>Saccotheciaceae</taxon>
        <taxon>Aureobasidium</taxon>
    </lineage>
</organism>
<dbReference type="Proteomes" id="UP000304951">
    <property type="component" value="Unassembled WGS sequence"/>
</dbReference>
<dbReference type="EMBL" id="QZAF01000031">
    <property type="protein sequence ID" value="THV75816.1"/>
    <property type="molecule type" value="Genomic_DNA"/>
</dbReference>
<gene>
    <name evidence="1" type="ORF">D6D28_01574</name>
</gene>
<dbReference type="AlphaFoldDB" id="A0A4S8SX90"/>
<sequence length="387" mass="43952">MAGRNLPSVSAQQQILGDLVPQGTAGHEQGAYNHDFDNVPMGCMRQVCSAGHAARARRNKKFEREQREEDIVADFRHEKERLVAEVRLKELIVQQKELSIQELDVRIRTMDLEHSIQNRTMEREHQAELVSRDHSEAILLGDLREFCQFNDEEVEELRKAIDLQALPPAYDQIDTHVNGNSVTDIATANATTILSLAKASLRRAIAESHDRPDRLLRIAQGFLHAIASITRANKKAMWPLECTAQILHAIYEMYSRVSQYITLSYDNGDDEPPQRLPHRILSCLNTTHRAHRTLRKAFLSADSLAIDIISHHFSSGGRRAGLYTAAIPFHSPLHGNTDLEDEFLDLQFWKIRFEGVKRGILEWRDDVGVVVFGECLEWLELGIMGAV</sequence>
<evidence type="ECO:0000313" key="1">
    <source>
        <dbReference type="EMBL" id="THV75816.1"/>
    </source>
</evidence>
<reference evidence="1 2" key="1">
    <citation type="submission" date="2018-10" db="EMBL/GenBank/DDBJ databases">
        <title>Fifty Aureobasidium pullulans genomes reveal a recombining polyextremotolerant generalist.</title>
        <authorList>
            <person name="Gostincar C."/>
            <person name="Turk M."/>
            <person name="Zajc J."/>
            <person name="Gunde-Cimerman N."/>
        </authorList>
    </citation>
    <scope>NUCLEOTIDE SEQUENCE [LARGE SCALE GENOMIC DNA]</scope>
    <source>
        <strain evidence="1 2">EXF-11900</strain>
    </source>
</reference>
<accession>A0A4S8SX90</accession>